<dbReference type="Gene3D" id="3.40.30.10">
    <property type="entry name" value="Glutaredoxin"/>
    <property type="match status" value="1"/>
</dbReference>
<dbReference type="InterPro" id="IPR036305">
    <property type="entry name" value="RGS_sf"/>
</dbReference>
<dbReference type="Gene3D" id="1.10.167.10">
    <property type="entry name" value="Regulator of G-protein Signalling 4, domain 2"/>
    <property type="match status" value="1"/>
</dbReference>
<dbReference type="PROSITE" id="PS50132">
    <property type="entry name" value="RGS"/>
    <property type="match status" value="1"/>
</dbReference>
<accession>A0AAW2Z1A3</accession>
<evidence type="ECO:0000313" key="2">
    <source>
        <dbReference type="EMBL" id="KAL0483573.1"/>
    </source>
</evidence>
<dbReference type="SUPFAM" id="SSF52833">
    <property type="entry name" value="Thioredoxin-like"/>
    <property type="match status" value="1"/>
</dbReference>
<evidence type="ECO:0000259" key="1">
    <source>
        <dbReference type="PROSITE" id="PS50132"/>
    </source>
</evidence>
<protein>
    <submittedName>
        <fullName evidence="2">Regulator of G-protein signaling</fullName>
    </submittedName>
</protein>
<proteinExistence type="predicted"/>
<dbReference type="Pfam" id="PF00615">
    <property type="entry name" value="RGS"/>
    <property type="match status" value="1"/>
</dbReference>
<name>A0AAW2Z1A3_9EUKA</name>
<comment type="caution">
    <text evidence="2">The sequence shown here is derived from an EMBL/GenBank/DDBJ whole genome shotgun (WGS) entry which is preliminary data.</text>
</comment>
<reference evidence="2 3" key="1">
    <citation type="submission" date="2024-03" db="EMBL/GenBank/DDBJ databases">
        <title>The Acrasis kona genome and developmental transcriptomes reveal deep origins of eukaryotic multicellular pathways.</title>
        <authorList>
            <person name="Sheikh S."/>
            <person name="Fu C.-J."/>
            <person name="Brown M.W."/>
            <person name="Baldauf S.L."/>
        </authorList>
    </citation>
    <scope>NUCLEOTIDE SEQUENCE [LARGE SCALE GENOMIC DNA]</scope>
    <source>
        <strain evidence="2 3">ATCC MYA-3509</strain>
    </source>
</reference>
<dbReference type="InterPro" id="IPR044926">
    <property type="entry name" value="RGS_subdomain_2"/>
</dbReference>
<dbReference type="Proteomes" id="UP001431209">
    <property type="component" value="Unassembled WGS sequence"/>
</dbReference>
<dbReference type="EMBL" id="JAOPGA020000969">
    <property type="protein sequence ID" value="KAL0483573.1"/>
    <property type="molecule type" value="Genomic_DNA"/>
</dbReference>
<dbReference type="InterPro" id="IPR036249">
    <property type="entry name" value="Thioredoxin-like_sf"/>
</dbReference>
<dbReference type="InterPro" id="IPR016137">
    <property type="entry name" value="RGS"/>
</dbReference>
<dbReference type="PANTHER" id="PTHR10845">
    <property type="entry name" value="REGULATOR OF G PROTEIN SIGNALING"/>
    <property type="match status" value="1"/>
</dbReference>
<organism evidence="2 3">
    <name type="scientific">Acrasis kona</name>
    <dbReference type="NCBI Taxonomy" id="1008807"/>
    <lineage>
        <taxon>Eukaryota</taxon>
        <taxon>Discoba</taxon>
        <taxon>Heterolobosea</taxon>
        <taxon>Tetramitia</taxon>
        <taxon>Eutetramitia</taxon>
        <taxon>Acrasidae</taxon>
        <taxon>Acrasis</taxon>
    </lineage>
</organism>
<dbReference type="CDD" id="cd07440">
    <property type="entry name" value="RGS"/>
    <property type="match status" value="1"/>
</dbReference>
<gene>
    <name evidence="2" type="ORF">AKO1_014571</name>
</gene>
<dbReference type="AlphaFoldDB" id="A0AAW2Z1A3"/>
<evidence type="ECO:0000313" key="3">
    <source>
        <dbReference type="Proteomes" id="UP001431209"/>
    </source>
</evidence>
<dbReference type="SUPFAM" id="SSF48097">
    <property type="entry name" value="Regulator of G-protein signaling, RGS"/>
    <property type="match status" value="1"/>
</dbReference>
<dbReference type="PANTHER" id="PTHR10845:SF192">
    <property type="entry name" value="DOUBLE HIT, ISOFORM B"/>
    <property type="match status" value="1"/>
</dbReference>
<dbReference type="SMART" id="SM00315">
    <property type="entry name" value="RGS"/>
    <property type="match status" value="1"/>
</dbReference>
<sequence>MSAEECCVTKDATTTIQCNNISLDEINHKVKSEFLASVNTNTGVSLGELSKKHKILFLFLRHTGCPYCKEAVQDICDNYHTLLQFNTIPVLCHLEPEADFAKFLHEDFTDPIIPNLLRVHDKDDYLANTFEVISELNKRKLPGVLMRAAYLYATKGYKIKQLNELFAPTAEGITRTRVPALFILENERIVYQFRHSAFSTRPDYLDLMIDPERKGVASEPTAAEFGALKSDNIYVGKRAAAEPKPRVANSGCMSPNSREKEVANKDECAAISEFLSDSRNRRYFKLYSAKEYSSEHVLFWESVNITYRKNPTAKNAQNIIDSYFDPQSPLGINTTEALKKRVRSRFEEEGPQKDLFDEILSDVESCVLSDTMSRFETSPLYAKLQSKK</sequence>
<keyword evidence="3" id="KW-1185">Reference proteome</keyword>
<feature type="domain" description="RGS" evidence="1">
    <location>
        <begin position="270"/>
        <end position="385"/>
    </location>
</feature>